<proteinExistence type="predicted"/>
<reference evidence="2 3" key="1">
    <citation type="journal article" date="2023" name="Int. J. Syst. Evol. Microbiol.">
        <title>Terrisporobacter hibernicus sp. nov., isolated from bovine faeces in Northern Ireland.</title>
        <authorList>
            <person name="Mitchell M."/>
            <person name="Nguyen S.V."/>
            <person name="Connor M."/>
            <person name="Fairley D.J."/>
            <person name="Donoghue O."/>
            <person name="Marshall H."/>
            <person name="Koolman L."/>
            <person name="McMullan G."/>
            <person name="Schaffer K.E."/>
            <person name="McGrath J.W."/>
            <person name="Fanning S."/>
        </authorList>
    </citation>
    <scope>NUCLEOTIDE SEQUENCE [LARGE SCALE GENOMIC DNA]</scope>
    <source>
        <strain evidence="2 3">MCA3</strain>
    </source>
</reference>
<dbReference type="RefSeq" id="WP_228416351.1">
    <property type="nucleotide sequence ID" value="NZ_CP081135.1"/>
</dbReference>
<accession>A0AAX2ZKL5</accession>
<dbReference type="EMBL" id="CP081135">
    <property type="protein sequence ID" value="UEL48202.1"/>
    <property type="molecule type" value="Genomic_DNA"/>
</dbReference>
<keyword evidence="1" id="KW-1133">Transmembrane helix</keyword>
<dbReference type="AlphaFoldDB" id="A0AAX2ZKL5"/>
<name>A0AAX2ZKL5_9FIRM</name>
<keyword evidence="3" id="KW-1185">Reference proteome</keyword>
<keyword evidence="1" id="KW-0812">Transmembrane</keyword>
<evidence type="ECO:0000256" key="1">
    <source>
        <dbReference type="SAM" id="Phobius"/>
    </source>
</evidence>
<sequence>MKKIGLIIMILICISLLLINVLLYTLINNSESYDLNVEDRYYSADYNYNGDNKVTIEVVKQEKIDSKVLKTFKVTNNTDVPLVGIGIHYEEPGSLYNVEGHSCEISIRPGKSKLVSFKGLNYMSNLKITYYECDFLY</sequence>
<organism evidence="2 3">
    <name type="scientific">Terrisporobacter hibernicus</name>
    <dbReference type="NCBI Taxonomy" id="2813371"/>
    <lineage>
        <taxon>Bacteria</taxon>
        <taxon>Bacillati</taxon>
        <taxon>Bacillota</taxon>
        <taxon>Clostridia</taxon>
        <taxon>Peptostreptococcales</taxon>
        <taxon>Peptostreptococcaceae</taxon>
        <taxon>Terrisporobacter</taxon>
    </lineage>
</organism>
<dbReference type="KEGG" id="tem:JW646_01760"/>
<gene>
    <name evidence="2" type="ORF">JW646_01760</name>
</gene>
<dbReference type="Proteomes" id="UP001198983">
    <property type="component" value="Chromosome"/>
</dbReference>
<evidence type="ECO:0000313" key="2">
    <source>
        <dbReference type="EMBL" id="UEL48202.1"/>
    </source>
</evidence>
<protein>
    <submittedName>
        <fullName evidence="2">Uncharacterized protein</fullName>
    </submittedName>
</protein>
<feature type="transmembrane region" description="Helical" evidence="1">
    <location>
        <begin position="7"/>
        <end position="27"/>
    </location>
</feature>
<evidence type="ECO:0000313" key="3">
    <source>
        <dbReference type="Proteomes" id="UP001198983"/>
    </source>
</evidence>
<keyword evidence="1" id="KW-0472">Membrane</keyword>